<keyword evidence="1" id="KW-0496">Mitochondrion</keyword>
<name>A0A4Q2DBQ1_9AGAR</name>
<keyword evidence="4" id="KW-1185">Reference proteome</keyword>
<feature type="region of interest" description="Disordered" evidence="2">
    <location>
        <begin position="586"/>
        <end position="632"/>
    </location>
</feature>
<evidence type="ECO:0000313" key="4">
    <source>
        <dbReference type="Proteomes" id="UP000290288"/>
    </source>
</evidence>
<dbReference type="Proteomes" id="UP000290288">
    <property type="component" value="Unassembled WGS sequence"/>
</dbReference>
<dbReference type="OrthoDB" id="2399148at2759"/>
<proteinExistence type="predicted"/>
<dbReference type="AlphaFoldDB" id="A0A4Q2DBQ1"/>
<dbReference type="STRING" id="2316362.A0A4Q2DBQ1"/>
<evidence type="ECO:0000313" key="3">
    <source>
        <dbReference type="EMBL" id="RXW16799.1"/>
    </source>
</evidence>
<feature type="compositionally biased region" description="Low complexity" evidence="2">
    <location>
        <begin position="603"/>
        <end position="612"/>
    </location>
</feature>
<dbReference type="GO" id="GO:0042407">
    <property type="term" value="P:cristae formation"/>
    <property type="evidence" value="ECO:0007669"/>
    <property type="project" value="InterPro"/>
</dbReference>
<comment type="caution">
    <text evidence="3">The sequence shown here is derived from an EMBL/GenBank/DDBJ whole genome shotgun (WGS) entry which is preliminary data.</text>
</comment>
<feature type="compositionally biased region" description="Basic residues" evidence="2">
    <location>
        <begin position="513"/>
        <end position="522"/>
    </location>
</feature>
<organism evidence="3 4">
    <name type="scientific">Candolleomyces aberdarensis</name>
    <dbReference type="NCBI Taxonomy" id="2316362"/>
    <lineage>
        <taxon>Eukaryota</taxon>
        <taxon>Fungi</taxon>
        <taxon>Dikarya</taxon>
        <taxon>Basidiomycota</taxon>
        <taxon>Agaricomycotina</taxon>
        <taxon>Agaricomycetes</taxon>
        <taxon>Agaricomycetidae</taxon>
        <taxon>Agaricales</taxon>
        <taxon>Agaricineae</taxon>
        <taxon>Psathyrellaceae</taxon>
        <taxon>Candolleomyces</taxon>
    </lineage>
</organism>
<dbReference type="Pfam" id="PF09769">
    <property type="entry name" value="ApoO"/>
    <property type="match status" value="1"/>
</dbReference>
<keyword evidence="1" id="KW-0472">Membrane</keyword>
<evidence type="ECO:0000256" key="2">
    <source>
        <dbReference type="SAM" id="MobiDB-lite"/>
    </source>
</evidence>
<dbReference type="GO" id="GO:0061617">
    <property type="term" value="C:MICOS complex"/>
    <property type="evidence" value="ECO:0007669"/>
    <property type="project" value="UniProtKB-UniRule"/>
</dbReference>
<protein>
    <recommendedName>
        <fullName evidence="1">MICOS complex subunit</fullName>
    </recommendedName>
</protein>
<keyword evidence="1" id="KW-0999">Mitochondrion inner membrane</keyword>
<reference evidence="3 4" key="1">
    <citation type="submission" date="2019-01" db="EMBL/GenBank/DDBJ databases">
        <title>Draft genome sequence of Psathyrella aberdarensis IHI B618.</title>
        <authorList>
            <person name="Buettner E."/>
            <person name="Kellner H."/>
        </authorList>
    </citation>
    <scope>NUCLEOTIDE SEQUENCE [LARGE SCALE GENOMIC DNA]</scope>
    <source>
        <strain evidence="3 4">IHI B618</strain>
    </source>
</reference>
<comment type="subcellular location">
    <subcellularLocation>
        <location evidence="1">Mitochondrion inner membrane</location>
    </subcellularLocation>
</comment>
<dbReference type="GO" id="GO:0044284">
    <property type="term" value="C:mitochondrial crista junction"/>
    <property type="evidence" value="ECO:0007669"/>
    <property type="project" value="TreeGrafter"/>
</dbReference>
<evidence type="ECO:0000256" key="1">
    <source>
        <dbReference type="RuleBase" id="RU363021"/>
    </source>
</evidence>
<accession>A0A4Q2DBQ1</accession>
<feature type="region of interest" description="Disordered" evidence="2">
    <location>
        <begin position="433"/>
        <end position="529"/>
    </location>
</feature>
<comment type="subunit">
    <text evidence="1">Component of the mitochondrial contact site and cristae organizing system (MICOS) complex.</text>
</comment>
<feature type="compositionally biased region" description="Pro residues" evidence="2">
    <location>
        <begin position="495"/>
        <end position="506"/>
    </location>
</feature>
<dbReference type="EMBL" id="SDEE01000400">
    <property type="protein sequence ID" value="RXW16799.1"/>
    <property type="molecule type" value="Genomic_DNA"/>
</dbReference>
<sequence>MEKHEFSGVNSLPRCCRYLWAHLFARGESDKHELPVRFRHCIWSTNSLTLVFYTGWKAMYRVASRLPRRAILAAAAGVVLADKRDKLSLYSEPTPDILLVEETSPLEQQIGAARRQVQGAYSDAHAYLQGWISKWIGIEHAVEHRVKSIISPNESLTPGLLYVGVATLTGSIITRNRFILTRFLLPPLFLVASANHFLPETTHNLSQYFGSLEEAYLPTLAQKHDIAKAHSVMGWEMLKESTQNARAQVNQTAVNAVEKIQGATGLKIKETLGLTGEAKKVEVKVADVVIVTEKAADQTVVEKTPVVVETVKEVPVPAPVPVEEKKAEEPKRLVRPPLSLPSQQNAEKQLMNDFKAAALSITTLYRSSRKNAKRAYNAGYATACQDLLNFIQHGVSTSSVGVADSTSEVEGAGMTIGRVMDWTEARLDAIKALEEDEDEDEERENQKERGRSANQASTASKPEEKKSSANAAASSSRISVPTLPTPRSPQAISLPPEPSSPSPPPSTTLRPTHQQRHPKIRTPGKTEPVIPFVTQSSNIPPAAEVFTTPTPSSLTFPEPPMVIGTGGKRRHAVMMMMDSTVPASVSASPPLSIGGAPGGAPGHGLNSTGSLTSRRRTRSTRNLGHAMQPSNQNFNIVAAQASAEAMEVEEDGRERKRVARR</sequence>
<dbReference type="InterPro" id="IPR019166">
    <property type="entry name" value="MIC26/MIC27"/>
</dbReference>
<dbReference type="PANTHER" id="PTHR28268:SF1">
    <property type="entry name" value="MICOS SUBUNIT MIC26"/>
    <property type="match status" value="1"/>
</dbReference>
<gene>
    <name evidence="3" type="ORF">EST38_g9055</name>
</gene>
<comment type="function">
    <text evidence="1">Component of the MICOS complex, a large protein complex of the mitochondrial inner membrane that plays crucial roles in the maintenance of crista junctions, inner membrane architecture, and formation of contact sites to the outer membrane.</text>
</comment>
<dbReference type="InterPro" id="IPR033181">
    <property type="entry name" value="Mic26_fungi"/>
</dbReference>
<dbReference type="PANTHER" id="PTHR28268">
    <property type="entry name" value="MICOS SUBUNIT MIC26"/>
    <property type="match status" value="1"/>
</dbReference>
<feature type="compositionally biased region" description="Acidic residues" evidence="2">
    <location>
        <begin position="434"/>
        <end position="443"/>
    </location>
</feature>